<gene>
    <name evidence="1" type="ORF">Vadar_003270</name>
</gene>
<evidence type="ECO:0000313" key="2">
    <source>
        <dbReference type="Proteomes" id="UP000828048"/>
    </source>
</evidence>
<organism evidence="1 2">
    <name type="scientific">Vaccinium darrowii</name>
    <dbReference type="NCBI Taxonomy" id="229202"/>
    <lineage>
        <taxon>Eukaryota</taxon>
        <taxon>Viridiplantae</taxon>
        <taxon>Streptophyta</taxon>
        <taxon>Embryophyta</taxon>
        <taxon>Tracheophyta</taxon>
        <taxon>Spermatophyta</taxon>
        <taxon>Magnoliopsida</taxon>
        <taxon>eudicotyledons</taxon>
        <taxon>Gunneridae</taxon>
        <taxon>Pentapetalae</taxon>
        <taxon>asterids</taxon>
        <taxon>Ericales</taxon>
        <taxon>Ericaceae</taxon>
        <taxon>Vaccinioideae</taxon>
        <taxon>Vaccinieae</taxon>
        <taxon>Vaccinium</taxon>
    </lineage>
</organism>
<dbReference type="Proteomes" id="UP000828048">
    <property type="component" value="Chromosome 12"/>
</dbReference>
<evidence type="ECO:0000313" key="1">
    <source>
        <dbReference type="EMBL" id="KAH7862333.1"/>
    </source>
</evidence>
<sequence>MIEIWKAVGLNLQGGIHQGVESEAQQLPVEEPEKTKNKEEKAQQESNTSKVAKQKNLKKGGEEKPEDYVDPETPLGEKKRLSRQMAKQFNRSSVENSWYAWWEKSGYFVADSSSSKPPSVIVG</sequence>
<protein>
    <submittedName>
        <fullName evidence="1">Uncharacterized protein</fullName>
    </submittedName>
</protein>
<keyword evidence="2" id="KW-1185">Reference proteome</keyword>
<dbReference type="EMBL" id="CM037162">
    <property type="protein sequence ID" value="KAH7862333.1"/>
    <property type="molecule type" value="Genomic_DNA"/>
</dbReference>
<accession>A0ACB7Z9A8</accession>
<comment type="caution">
    <text evidence="1">The sequence shown here is derived from an EMBL/GenBank/DDBJ whole genome shotgun (WGS) entry which is preliminary data.</text>
</comment>
<proteinExistence type="predicted"/>
<name>A0ACB7Z9A8_9ERIC</name>
<reference evidence="1 2" key="1">
    <citation type="journal article" date="2021" name="Hortic Res">
        <title>High-quality reference genome and annotation aids understanding of berry development for evergreen blueberry (Vaccinium darrowii).</title>
        <authorList>
            <person name="Yu J."/>
            <person name="Hulse-Kemp A.M."/>
            <person name="Babiker E."/>
            <person name="Staton M."/>
        </authorList>
    </citation>
    <scope>NUCLEOTIDE SEQUENCE [LARGE SCALE GENOMIC DNA]</scope>
    <source>
        <strain evidence="2">cv. NJ 8807/NJ 8810</strain>
        <tissue evidence="1">Young leaf</tissue>
    </source>
</reference>